<keyword evidence="6" id="KW-0862">Zinc</keyword>
<evidence type="ECO:0000256" key="4">
    <source>
        <dbReference type="ARBA" id="ARBA00022753"/>
    </source>
</evidence>
<proteinExistence type="inferred from homology"/>
<dbReference type="InterPro" id="IPR037855">
    <property type="entry name" value="Vps36"/>
</dbReference>
<dbReference type="GO" id="GO:0043328">
    <property type="term" value="P:protein transport to vacuole involved in ubiquitin-dependent protein catabolic process via the multivesicular body sorting pathway"/>
    <property type="evidence" value="ECO:0007669"/>
    <property type="project" value="UniProtKB-UniRule"/>
</dbReference>
<evidence type="ECO:0000256" key="7">
    <source>
        <dbReference type="ARBA" id="ARBA00022927"/>
    </source>
</evidence>
<keyword evidence="8" id="KW-0175">Coiled coil</keyword>
<keyword evidence="9" id="KW-0963">Cytoplasm</keyword>
<dbReference type="InterPro" id="IPR036390">
    <property type="entry name" value="WH_DNA-bd_sf"/>
</dbReference>
<evidence type="ECO:0000256" key="5">
    <source>
        <dbReference type="ARBA" id="ARBA00022771"/>
    </source>
</evidence>
<dbReference type="GO" id="GO:0043130">
    <property type="term" value="F:ubiquitin binding"/>
    <property type="evidence" value="ECO:0007669"/>
    <property type="project" value="UniProtKB-UniRule"/>
</dbReference>
<keyword evidence="5" id="KW-0863">Zinc-finger</keyword>
<dbReference type="Proteomes" id="UP000266861">
    <property type="component" value="Unassembled WGS sequence"/>
</dbReference>
<dbReference type="InterPro" id="IPR011993">
    <property type="entry name" value="PH-like_dom_sf"/>
</dbReference>
<evidence type="ECO:0000313" key="11">
    <source>
        <dbReference type="EMBL" id="RHZ83650.1"/>
    </source>
</evidence>
<evidence type="ECO:0000256" key="2">
    <source>
        <dbReference type="ARBA" id="ARBA00022448"/>
    </source>
</evidence>
<gene>
    <name evidence="11" type="ORF">Glove_89g106</name>
</gene>
<dbReference type="SMART" id="SM00547">
    <property type="entry name" value="ZnF_RBZ"/>
    <property type="match status" value="2"/>
</dbReference>
<dbReference type="SUPFAM" id="SSF50729">
    <property type="entry name" value="PH domain-like"/>
    <property type="match status" value="1"/>
</dbReference>
<dbReference type="Pfam" id="PF04157">
    <property type="entry name" value="EAP30"/>
    <property type="match status" value="1"/>
</dbReference>
<evidence type="ECO:0000259" key="10">
    <source>
        <dbReference type="PROSITE" id="PS51495"/>
    </source>
</evidence>
<dbReference type="AlphaFoldDB" id="A0A397JG80"/>
<dbReference type="SUPFAM" id="SSF46785">
    <property type="entry name" value="Winged helix' DNA-binding domain"/>
    <property type="match status" value="2"/>
</dbReference>
<evidence type="ECO:0000313" key="12">
    <source>
        <dbReference type="Proteomes" id="UP000266861"/>
    </source>
</evidence>
<dbReference type="InterPro" id="IPR001876">
    <property type="entry name" value="Znf_RanBP2"/>
</dbReference>
<protein>
    <recommendedName>
        <fullName evidence="9">Vacuolar protein-sorting-associated protein 36</fullName>
    </recommendedName>
    <alternativeName>
        <fullName evidence="9">ESCRT-II complex subunit VPS36</fullName>
    </alternativeName>
</protein>
<dbReference type="Gene3D" id="2.30.29.30">
    <property type="entry name" value="Pleckstrin-homology domain (PH domain)/Phosphotyrosine-binding domain (PTB)"/>
    <property type="match status" value="1"/>
</dbReference>
<keyword evidence="7 9" id="KW-0653">Protein transport</keyword>
<dbReference type="STRING" id="1348612.A0A397JG80"/>
<comment type="similarity">
    <text evidence="1 9">Belongs to the VPS36 family.</text>
</comment>
<comment type="function">
    <text evidence="9">Component of the ESCRT-II complex (endosomal sorting complex required for transport II), which is required for multivesicular body (MVB) formation and sorting of endosomal cargo proteins into MVBs.</text>
</comment>
<comment type="subcellular location">
    <subcellularLocation>
        <location evidence="9">Cytoplasm</location>
    </subcellularLocation>
    <subcellularLocation>
        <location evidence="9">Endosome</location>
    </subcellularLocation>
</comment>
<sequence>MNRFTRVELTSSLRPVLADHETVIATQDNVGLYDGNDKAGDYTNGIVYLTSHRIVYVDAKNPTTNSVAVDIRLIKGREIYTGILKSSLKITLKFSESSSFDNSPSSSSTSLSTVSPSSWVCPICSFKNQQIVKCQLCGVKKPENFNITSSSSSTTILKDNNKYNSLNSDIIENAEQQFSTSPSNPTDSIEIACPSCTFLNHPSMINCELCDAELGTFNMDGLNMGNDVGSNMEKVGGDDRQDFVKLSFRRGNSTFYDKLKMVMSTKEWEKTDESQVNKSIPEFDPGLGGISAIFNKAEQSQKEQDETLNQAFKDLDGLMTNATEVVKLAESIKNKISKDPEFLADETSDFRTYLVELGIQNPVTKDSAGSIYHKELARQLAEFLENLLAKENGMIALTDIYCIFNRARGVSLISPDDLYKACSLFEHLSLPMRLRKFASGLSVLVGSNFKLDEQTAQRIIDFIKDRESLTAIELASLAKMSVVLAIEQLQMVEAKGLICRDETVEGIRFYDNLIINTQPEKLFS</sequence>
<dbReference type="GO" id="GO:0008270">
    <property type="term" value="F:zinc ion binding"/>
    <property type="evidence" value="ECO:0007669"/>
    <property type="project" value="UniProtKB-KW"/>
</dbReference>
<dbReference type="Gene3D" id="1.10.10.10">
    <property type="entry name" value="Winged helix-like DNA-binding domain superfamily/Winged helix DNA-binding domain"/>
    <property type="match status" value="2"/>
</dbReference>
<accession>A0A397JG80</accession>
<organism evidence="11 12">
    <name type="scientific">Diversispora epigaea</name>
    <dbReference type="NCBI Taxonomy" id="1348612"/>
    <lineage>
        <taxon>Eukaryota</taxon>
        <taxon>Fungi</taxon>
        <taxon>Fungi incertae sedis</taxon>
        <taxon>Mucoromycota</taxon>
        <taxon>Glomeromycotina</taxon>
        <taxon>Glomeromycetes</taxon>
        <taxon>Diversisporales</taxon>
        <taxon>Diversisporaceae</taxon>
        <taxon>Diversispora</taxon>
    </lineage>
</organism>
<dbReference type="PANTHER" id="PTHR13128">
    <property type="entry name" value="VACUOLAR PROTEIN-SORTING-ASSOCIATED PROTEIN 36"/>
    <property type="match status" value="1"/>
</dbReference>
<dbReference type="GO" id="GO:0000814">
    <property type="term" value="C:ESCRT II complex"/>
    <property type="evidence" value="ECO:0007669"/>
    <property type="project" value="UniProtKB-UniRule"/>
</dbReference>
<evidence type="ECO:0000256" key="8">
    <source>
        <dbReference type="ARBA" id="ARBA00023054"/>
    </source>
</evidence>
<dbReference type="PROSITE" id="PS51495">
    <property type="entry name" value="GLUE"/>
    <property type="match status" value="1"/>
</dbReference>
<name>A0A397JG80_9GLOM</name>
<dbReference type="Pfam" id="PF11605">
    <property type="entry name" value="Vps36_ESCRT-II"/>
    <property type="match status" value="1"/>
</dbReference>
<dbReference type="Gene3D" id="6.10.140.260">
    <property type="match status" value="1"/>
</dbReference>
<evidence type="ECO:0000256" key="9">
    <source>
        <dbReference type="RuleBase" id="RU367095"/>
    </source>
</evidence>
<dbReference type="EMBL" id="PQFF01000085">
    <property type="protein sequence ID" value="RHZ83650.1"/>
    <property type="molecule type" value="Genomic_DNA"/>
</dbReference>
<feature type="domain" description="GLUE N-terminal" evidence="10">
    <location>
        <begin position="7"/>
        <end position="275"/>
    </location>
</feature>
<dbReference type="FunFam" id="1.10.10.10:FF:000165">
    <property type="entry name" value="Vacuolar protein sorting protein (Vps36)"/>
    <property type="match status" value="1"/>
</dbReference>
<keyword evidence="2 9" id="KW-0813">Transport</keyword>
<dbReference type="OrthoDB" id="271448at2759"/>
<keyword evidence="3" id="KW-0479">Metal-binding</keyword>
<comment type="caution">
    <text evidence="11">The sequence shown here is derived from an EMBL/GenBank/DDBJ whole genome shotgun (WGS) entry which is preliminary data.</text>
</comment>
<dbReference type="InterPro" id="IPR040608">
    <property type="entry name" value="Snf8/Vps36"/>
</dbReference>
<keyword evidence="12" id="KW-1185">Reference proteome</keyword>
<dbReference type="PANTHER" id="PTHR13128:SF12">
    <property type="entry name" value="VACUOLAR PROTEIN-SORTING-ASSOCIATED PROTEIN 36"/>
    <property type="match status" value="1"/>
</dbReference>
<dbReference type="InterPro" id="IPR036388">
    <property type="entry name" value="WH-like_DNA-bd_sf"/>
</dbReference>
<reference evidence="11 12" key="1">
    <citation type="submission" date="2018-08" db="EMBL/GenBank/DDBJ databases">
        <title>Genome and evolution of the arbuscular mycorrhizal fungus Diversispora epigaea (formerly Glomus versiforme) and its bacterial endosymbionts.</title>
        <authorList>
            <person name="Sun X."/>
            <person name="Fei Z."/>
            <person name="Harrison M."/>
        </authorList>
    </citation>
    <scope>NUCLEOTIDE SEQUENCE [LARGE SCALE GENOMIC DNA]</scope>
    <source>
        <strain evidence="11 12">IT104</strain>
    </source>
</reference>
<keyword evidence="4 9" id="KW-0967">Endosome</keyword>
<dbReference type="GO" id="GO:0032266">
    <property type="term" value="F:phosphatidylinositol-3-phosphate binding"/>
    <property type="evidence" value="ECO:0007669"/>
    <property type="project" value="UniProtKB-UniRule"/>
</dbReference>
<dbReference type="InterPro" id="IPR021648">
    <property type="entry name" value="GLUE_dom"/>
</dbReference>
<dbReference type="Gene3D" id="2.30.30.380">
    <property type="entry name" value="Zn-finger domain of Sec23/24"/>
    <property type="match status" value="1"/>
</dbReference>
<evidence type="ECO:0000256" key="1">
    <source>
        <dbReference type="ARBA" id="ARBA00009697"/>
    </source>
</evidence>
<evidence type="ECO:0000256" key="3">
    <source>
        <dbReference type="ARBA" id="ARBA00022723"/>
    </source>
</evidence>
<evidence type="ECO:0000256" key="6">
    <source>
        <dbReference type="ARBA" id="ARBA00022833"/>
    </source>
</evidence>
<comment type="subunit">
    <text evidence="9">Component of the endosomal sorting complex required for transport II (ESCRT-II).</text>
</comment>
<dbReference type="GO" id="GO:0031902">
    <property type="term" value="C:late endosome membrane"/>
    <property type="evidence" value="ECO:0007669"/>
    <property type="project" value="UniProtKB-UniRule"/>
</dbReference>